<evidence type="ECO:0000313" key="10">
    <source>
        <dbReference type="Proteomes" id="UP001597171"/>
    </source>
</evidence>
<comment type="function">
    <text evidence="6">Uses inorganic polyphosphate (polyP) as a donor to convert GDP to GTP or ADP to ATP.</text>
</comment>
<dbReference type="GO" id="GO:0008976">
    <property type="term" value="F:polyphosphate kinase activity"/>
    <property type="evidence" value="ECO:0007669"/>
    <property type="project" value="UniProtKB-EC"/>
</dbReference>
<evidence type="ECO:0000256" key="6">
    <source>
        <dbReference type="RuleBase" id="RU369062"/>
    </source>
</evidence>
<keyword evidence="10" id="KW-1185">Reference proteome</keyword>
<evidence type="ECO:0000259" key="8">
    <source>
        <dbReference type="Pfam" id="PF03976"/>
    </source>
</evidence>
<evidence type="ECO:0000256" key="7">
    <source>
        <dbReference type="SAM" id="MobiDB-lite"/>
    </source>
</evidence>
<dbReference type="InterPro" id="IPR022486">
    <property type="entry name" value="PPK2_PA0141"/>
</dbReference>
<feature type="compositionally biased region" description="Low complexity" evidence="7">
    <location>
        <begin position="11"/>
        <end position="20"/>
    </location>
</feature>
<comment type="subunit">
    <text evidence="6">Homotetramer.</text>
</comment>
<evidence type="ECO:0000256" key="5">
    <source>
        <dbReference type="ARBA" id="ARBA00024500"/>
    </source>
</evidence>
<sequence>MSKAAHRRTSKSGPSKSSPKQRPDDDAAAPEQVSPAGLDATPIVAIDGLEVNLDDATLPEAIDKAALASGGFPYDKKLADEPYQQTLRLLQIELLKLQSWAQEKGERIVVLFEGRDSAGKGGVIQRVTEHLSPRSVHVIALSKPSPVEAGQWYFQRYIKHLPTAGDIALFDRSWYNRGAVEPVMGFCTAEQTARFLHETPQVERLLVEDGVRLFKFWLTIGRETQVKRLHARRHDPLKRWKLSPIDYAGLNLWDAYSHAIERMLAATHTKDAPWTVVHANDKRRLRLACIRHLLLNIPYRGRDLKAIGGADERILMDADRFLHNGGES</sequence>
<keyword evidence="3 6" id="KW-0418">Kinase</keyword>
<protein>
    <recommendedName>
        <fullName evidence="6">ADP/GDP-polyphosphate phosphotransferase</fullName>
        <ecNumber evidence="6">2.7.4.-</ecNumber>
    </recommendedName>
    <alternativeName>
        <fullName evidence="6">Polyphosphate kinase PPK2</fullName>
    </alternativeName>
</protein>
<dbReference type="PANTHER" id="PTHR34383:SF1">
    <property type="entry name" value="ADP-POLYPHOSPHATE PHOSPHOTRANSFERASE"/>
    <property type="match status" value="1"/>
</dbReference>
<feature type="domain" description="Polyphosphate kinase-2-related" evidence="8">
    <location>
        <begin position="78"/>
        <end position="300"/>
    </location>
</feature>
<dbReference type="InterPro" id="IPR027417">
    <property type="entry name" value="P-loop_NTPase"/>
</dbReference>
<reference evidence="10" key="1">
    <citation type="journal article" date="2019" name="Int. J. Syst. Evol. Microbiol.">
        <title>The Global Catalogue of Microorganisms (GCM) 10K type strain sequencing project: providing services to taxonomists for standard genome sequencing and annotation.</title>
        <authorList>
            <consortium name="The Broad Institute Genomics Platform"/>
            <consortium name="The Broad Institute Genome Sequencing Center for Infectious Disease"/>
            <person name="Wu L."/>
            <person name="Ma J."/>
        </authorList>
    </citation>
    <scope>NUCLEOTIDE SEQUENCE [LARGE SCALE GENOMIC DNA]</scope>
    <source>
        <strain evidence="10">CCUG 61696</strain>
    </source>
</reference>
<feature type="compositionally biased region" description="Basic residues" evidence="7">
    <location>
        <begin position="1"/>
        <end position="10"/>
    </location>
</feature>
<proteinExistence type="inferred from homology"/>
<evidence type="ECO:0000256" key="1">
    <source>
        <dbReference type="ARBA" id="ARBA00009924"/>
    </source>
</evidence>
<dbReference type="PANTHER" id="PTHR34383">
    <property type="entry name" value="POLYPHOSPHATE:AMP PHOSPHOTRANSFERASE-RELATED"/>
    <property type="match status" value="1"/>
</dbReference>
<keyword evidence="4" id="KW-0066">ATP synthesis</keyword>
<dbReference type="Proteomes" id="UP001597171">
    <property type="component" value="Unassembled WGS sequence"/>
</dbReference>
<keyword evidence="2 6" id="KW-0808">Transferase</keyword>
<dbReference type="EMBL" id="JBHTMX010000353">
    <property type="protein sequence ID" value="MFD1333819.1"/>
    <property type="molecule type" value="Genomic_DNA"/>
</dbReference>
<comment type="catalytic activity">
    <reaction evidence="5">
        <text>[phosphate](n) + ATP = [phosphate](n+1) + ADP</text>
        <dbReference type="Rhea" id="RHEA:19573"/>
        <dbReference type="Rhea" id="RHEA-COMP:9859"/>
        <dbReference type="Rhea" id="RHEA-COMP:14280"/>
        <dbReference type="ChEBI" id="CHEBI:16838"/>
        <dbReference type="ChEBI" id="CHEBI:30616"/>
        <dbReference type="ChEBI" id="CHEBI:456216"/>
    </reaction>
    <physiologicalReaction direction="right-to-left" evidence="5">
        <dbReference type="Rhea" id="RHEA:19575"/>
    </physiologicalReaction>
</comment>
<dbReference type="RefSeq" id="WP_378777675.1">
    <property type="nucleotide sequence ID" value="NZ_JBHTMX010000353.1"/>
</dbReference>
<dbReference type="NCBIfam" id="TIGR03707">
    <property type="entry name" value="PPK2_P_aer"/>
    <property type="match status" value="1"/>
</dbReference>
<evidence type="ECO:0000256" key="2">
    <source>
        <dbReference type="ARBA" id="ARBA00022679"/>
    </source>
</evidence>
<evidence type="ECO:0000313" key="9">
    <source>
        <dbReference type="EMBL" id="MFD1333819.1"/>
    </source>
</evidence>
<dbReference type="InterPro" id="IPR022488">
    <property type="entry name" value="PPK2-related"/>
</dbReference>
<dbReference type="Gene3D" id="3.40.50.300">
    <property type="entry name" value="P-loop containing nucleotide triphosphate hydrolases"/>
    <property type="match status" value="1"/>
</dbReference>
<name>A0ABW3ZCN1_9HYPH</name>
<organism evidence="9 10">
    <name type="scientific">Methylopila musalis</name>
    <dbReference type="NCBI Taxonomy" id="1134781"/>
    <lineage>
        <taxon>Bacteria</taxon>
        <taxon>Pseudomonadati</taxon>
        <taxon>Pseudomonadota</taxon>
        <taxon>Alphaproteobacteria</taxon>
        <taxon>Hyphomicrobiales</taxon>
        <taxon>Methylopilaceae</taxon>
        <taxon>Methylopila</taxon>
    </lineage>
</organism>
<dbReference type="Pfam" id="PF03976">
    <property type="entry name" value="PPK2"/>
    <property type="match status" value="1"/>
</dbReference>
<evidence type="ECO:0000256" key="3">
    <source>
        <dbReference type="ARBA" id="ARBA00022777"/>
    </source>
</evidence>
<comment type="caution">
    <text evidence="9">The sequence shown here is derived from an EMBL/GenBank/DDBJ whole genome shotgun (WGS) entry which is preliminary data.</text>
</comment>
<feature type="region of interest" description="Disordered" evidence="7">
    <location>
        <begin position="1"/>
        <end position="36"/>
    </location>
</feature>
<gene>
    <name evidence="9" type="primary">ppk2</name>
    <name evidence="9" type="ORF">ACFQ4O_17580</name>
</gene>
<dbReference type="EC" id="2.7.4.-" evidence="6"/>
<evidence type="ECO:0000256" key="4">
    <source>
        <dbReference type="ARBA" id="ARBA00023310"/>
    </source>
</evidence>
<dbReference type="SUPFAM" id="SSF52540">
    <property type="entry name" value="P-loop containing nucleoside triphosphate hydrolases"/>
    <property type="match status" value="1"/>
</dbReference>
<comment type="similarity">
    <text evidence="1 6">Belongs to the polyphosphate kinase 2 (PPK2) family. Class I subfamily.</text>
</comment>
<accession>A0ABW3ZCN1</accession>